<dbReference type="PANTHER" id="PTHR28055:SF1">
    <property type="entry name" value="ALTERED INHERITANCE OF MITOCHONDRIA PROTEIN 41, MITOCHONDRIAL"/>
    <property type="match status" value="1"/>
</dbReference>
<dbReference type="AlphaFoldDB" id="A0A0G0ZG05"/>
<gene>
    <name evidence="1" type="ORF">UV09_C0003G0015</name>
</gene>
<dbReference type="InterPro" id="IPR019004">
    <property type="entry name" value="YqeY/Aim41"/>
</dbReference>
<dbReference type="EMBL" id="LCDD01000003">
    <property type="protein sequence ID" value="KKS47670.1"/>
    <property type="molecule type" value="Genomic_DNA"/>
</dbReference>
<sequence>MLLNKLREDMTAALKKGDKTTLSVLRYVLSELNYSAIDKRGELTDEEIIKLLYKEIKKRQEAILLYRQGKREELAEKESKEIDIIKQYLPAQIPDREIIIVIDEVLESLNQAGSGQAGENHPGKIIGAVLAKLKGNADGSRVAVLVKERIK</sequence>
<dbReference type="InterPro" id="IPR042184">
    <property type="entry name" value="YqeY/Aim41_N"/>
</dbReference>
<dbReference type="PANTHER" id="PTHR28055">
    <property type="entry name" value="ALTERED INHERITANCE OF MITOCHONDRIA PROTEIN 41, MITOCHONDRIAL"/>
    <property type="match status" value="1"/>
</dbReference>
<dbReference type="InterPro" id="IPR023168">
    <property type="entry name" value="GatB_Yqey_C_2"/>
</dbReference>
<reference evidence="1 2" key="1">
    <citation type="journal article" date="2015" name="Nature">
        <title>rRNA introns, odd ribosomes, and small enigmatic genomes across a large radiation of phyla.</title>
        <authorList>
            <person name="Brown C.T."/>
            <person name="Hug L.A."/>
            <person name="Thomas B.C."/>
            <person name="Sharon I."/>
            <person name="Castelle C.J."/>
            <person name="Singh A."/>
            <person name="Wilkins M.J."/>
            <person name="Williams K.H."/>
            <person name="Banfield J.F."/>
        </authorList>
    </citation>
    <scope>NUCLEOTIDE SEQUENCE [LARGE SCALE GENOMIC DNA]</scope>
</reference>
<comment type="caution">
    <text evidence="1">The sequence shown here is derived from an EMBL/GenBank/DDBJ whole genome shotgun (WGS) entry which is preliminary data.</text>
</comment>
<evidence type="ECO:0000313" key="2">
    <source>
        <dbReference type="Proteomes" id="UP000034320"/>
    </source>
</evidence>
<proteinExistence type="predicted"/>
<dbReference type="Pfam" id="PF09424">
    <property type="entry name" value="YqeY"/>
    <property type="match status" value="1"/>
</dbReference>
<evidence type="ECO:0000313" key="1">
    <source>
        <dbReference type="EMBL" id="KKS47670.1"/>
    </source>
</evidence>
<dbReference type="SUPFAM" id="SSF89095">
    <property type="entry name" value="GatB/YqeY motif"/>
    <property type="match status" value="1"/>
</dbReference>
<dbReference type="Gene3D" id="1.10.10.410">
    <property type="match status" value="1"/>
</dbReference>
<organism evidence="1 2">
    <name type="scientific">Candidatus Gottesmanbacteria bacterium GW2011_GWA2_42_18</name>
    <dbReference type="NCBI Taxonomy" id="1618442"/>
    <lineage>
        <taxon>Bacteria</taxon>
        <taxon>Candidatus Gottesmaniibacteriota</taxon>
    </lineage>
</organism>
<evidence type="ECO:0008006" key="3">
    <source>
        <dbReference type="Google" id="ProtNLM"/>
    </source>
</evidence>
<protein>
    <recommendedName>
        <fullName evidence="3">GatB/YqeY domain-containing protein</fullName>
    </recommendedName>
</protein>
<dbReference type="Gene3D" id="1.10.1510.10">
    <property type="entry name" value="Uncharacterised protein YqeY/AIM41 PF09424, N-terminal domain"/>
    <property type="match status" value="1"/>
</dbReference>
<name>A0A0G0ZG05_9BACT</name>
<dbReference type="GO" id="GO:0016884">
    <property type="term" value="F:carbon-nitrogen ligase activity, with glutamine as amido-N-donor"/>
    <property type="evidence" value="ECO:0007669"/>
    <property type="project" value="InterPro"/>
</dbReference>
<dbReference type="Proteomes" id="UP000034320">
    <property type="component" value="Unassembled WGS sequence"/>
</dbReference>
<accession>A0A0G0ZG05</accession>
<dbReference type="InterPro" id="IPR003789">
    <property type="entry name" value="Asn/Gln_tRNA_amidoTrase-B-like"/>
</dbReference>